<keyword evidence="1" id="KW-0479">Metal-binding</keyword>
<dbReference type="SUPFAM" id="SSF57933">
    <property type="entry name" value="TAZ domain"/>
    <property type="match status" value="1"/>
</dbReference>
<evidence type="ECO:0000259" key="5">
    <source>
        <dbReference type="PROSITE" id="PS50134"/>
    </source>
</evidence>
<accession>A0A9W6ZCT2</accession>
<feature type="compositionally biased region" description="Low complexity" evidence="4">
    <location>
        <begin position="254"/>
        <end position="264"/>
    </location>
</feature>
<dbReference type="Pfam" id="PF02135">
    <property type="entry name" value="zf-TAZ"/>
    <property type="match status" value="1"/>
</dbReference>
<feature type="compositionally biased region" description="Acidic residues" evidence="4">
    <location>
        <begin position="566"/>
        <end position="580"/>
    </location>
</feature>
<name>A0A9W6ZCT2_9STRA</name>
<dbReference type="InterPro" id="IPR035898">
    <property type="entry name" value="TAZ_dom_sf"/>
</dbReference>
<feature type="compositionally biased region" description="Basic and acidic residues" evidence="4">
    <location>
        <begin position="401"/>
        <end position="412"/>
    </location>
</feature>
<feature type="domain" description="TAZ-type" evidence="5">
    <location>
        <begin position="588"/>
        <end position="677"/>
    </location>
</feature>
<feature type="region of interest" description="Disordered" evidence="4">
    <location>
        <begin position="18"/>
        <end position="61"/>
    </location>
</feature>
<feature type="compositionally biased region" description="Gly residues" evidence="4">
    <location>
        <begin position="739"/>
        <end position="753"/>
    </location>
</feature>
<feature type="region of interest" description="Disordered" evidence="4">
    <location>
        <begin position="440"/>
        <end position="465"/>
    </location>
</feature>
<comment type="caution">
    <text evidence="6">The sequence shown here is derived from an EMBL/GenBank/DDBJ whole genome shotgun (WGS) entry which is preliminary data.</text>
</comment>
<reference evidence="6" key="1">
    <citation type="submission" date="2022-07" db="EMBL/GenBank/DDBJ databases">
        <title>Genome analysis of Parmales, a sister group of diatoms, reveals the evolutionary specialization of diatoms from phago-mixotrophs to photoautotrophs.</title>
        <authorList>
            <person name="Ban H."/>
            <person name="Sato S."/>
            <person name="Yoshikawa S."/>
            <person name="Kazumasa Y."/>
            <person name="Nakamura Y."/>
            <person name="Ichinomiya M."/>
            <person name="Saitoh K."/>
            <person name="Sato N."/>
            <person name="Blanc-Mathieu R."/>
            <person name="Endo H."/>
            <person name="Kuwata A."/>
            <person name="Ogata H."/>
        </authorList>
    </citation>
    <scope>NUCLEOTIDE SEQUENCE</scope>
</reference>
<feature type="compositionally biased region" description="Basic residues" evidence="4">
    <location>
        <begin position="448"/>
        <end position="458"/>
    </location>
</feature>
<evidence type="ECO:0000256" key="3">
    <source>
        <dbReference type="ARBA" id="ARBA00022833"/>
    </source>
</evidence>
<dbReference type="AlphaFoldDB" id="A0A9W6ZCT2"/>
<feature type="compositionally biased region" description="Polar residues" evidence="4">
    <location>
        <begin position="390"/>
        <end position="400"/>
    </location>
</feature>
<proteinExistence type="predicted"/>
<dbReference type="EMBL" id="BRXZ01001927">
    <property type="protein sequence ID" value="GMH49841.1"/>
    <property type="molecule type" value="Genomic_DNA"/>
</dbReference>
<keyword evidence="7" id="KW-1185">Reference proteome</keyword>
<evidence type="ECO:0000313" key="6">
    <source>
        <dbReference type="EMBL" id="GMH49841.1"/>
    </source>
</evidence>
<feature type="region of interest" description="Disordered" evidence="4">
    <location>
        <begin position="561"/>
        <end position="592"/>
    </location>
</feature>
<feature type="region of interest" description="Disordered" evidence="4">
    <location>
        <begin position="237"/>
        <end position="264"/>
    </location>
</feature>
<dbReference type="Proteomes" id="UP001165082">
    <property type="component" value="Unassembled WGS sequence"/>
</dbReference>
<dbReference type="GO" id="GO:0008270">
    <property type="term" value="F:zinc ion binding"/>
    <property type="evidence" value="ECO:0007669"/>
    <property type="project" value="UniProtKB-KW"/>
</dbReference>
<dbReference type="PROSITE" id="PS50134">
    <property type="entry name" value="ZF_TAZ"/>
    <property type="match status" value="1"/>
</dbReference>
<feature type="region of interest" description="Disordered" evidence="4">
    <location>
        <begin position="163"/>
        <end position="183"/>
    </location>
</feature>
<evidence type="ECO:0000256" key="2">
    <source>
        <dbReference type="ARBA" id="ARBA00022771"/>
    </source>
</evidence>
<protein>
    <recommendedName>
        <fullName evidence="5">TAZ-type domain-containing protein</fullName>
    </recommendedName>
</protein>
<feature type="compositionally biased region" description="Low complexity" evidence="4">
    <location>
        <begin position="46"/>
        <end position="57"/>
    </location>
</feature>
<dbReference type="OrthoDB" id="200182at2759"/>
<feature type="compositionally biased region" description="Basic residues" evidence="4">
    <location>
        <begin position="804"/>
        <end position="813"/>
    </location>
</feature>
<evidence type="ECO:0000256" key="4">
    <source>
        <dbReference type="SAM" id="MobiDB-lite"/>
    </source>
</evidence>
<dbReference type="InterPro" id="IPR000197">
    <property type="entry name" value="Znf_TAZ"/>
</dbReference>
<evidence type="ECO:0000313" key="7">
    <source>
        <dbReference type="Proteomes" id="UP001165082"/>
    </source>
</evidence>
<feature type="region of interest" description="Disordered" evidence="4">
    <location>
        <begin position="718"/>
        <end position="813"/>
    </location>
</feature>
<organism evidence="6 7">
    <name type="scientific">Triparma retinervis</name>
    <dbReference type="NCBI Taxonomy" id="2557542"/>
    <lineage>
        <taxon>Eukaryota</taxon>
        <taxon>Sar</taxon>
        <taxon>Stramenopiles</taxon>
        <taxon>Ochrophyta</taxon>
        <taxon>Bolidophyceae</taxon>
        <taxon>Parmales</taxon>
        <taxon>Triparmaceae</taxon>
        <taxon>Triparma</taxon>
    </lineage>
</organism>
<sequence>MSRKTTCRVRSRIDVDDYSAQKEELSPTSTPGDLIGSVNEGTDNCGSSVSTTSSFSSDGGGHRRGTPFGLLYQQYGSQLASMVSAFDELEMELRIIPSSDKSSEEIATAEKRHTKLVTFIKHLKKAQEKLLNGPSTANEVEEAKQLEVSVRDRLLPVYMRLKKQKGDSQGAKTNPKGAPVNHPLFKMANGGPPITMVKTRPPPAPTMFGAPLKGGSFLTQKLHGSTLGSSARRYGYGVGSTTPIHDNTSTKLPQQSSQKEVQQQRQQRQIFRGGMAPGSETVLMPPPSIKGLGDIQRRGIVGATPKNQQTPMMTTSTGGPRELAAAAASAAASAAAAAGAAAAAAAAAAVVNMNIGNLGPSLGHEKSANGGNSLAPEIDLERTCSTFSDLAPQGSTSMERISSKESPEVDSHDDRVSIMIEQDLLREHIPQQMLEVRGRKFPLNPPKNLKKPRKKRRKEAQSQMEAHNQVNNVEYLCSECNDLYSTTTTANPWWVVTREDCPKCHKSQIPRIDISLPANAINYHPALVAHENDEDGEGGHHHLVFKGPIDDSNKGMSLGVGVVEGGESESDSDSDSETGEDFGQTYEGPKFTPDEANKLVRLFSHARTCPGKHKSEKHREVCQSVKMMMLHIRDCQGTALGSTTDPCAFPWCRKAKNLVYHIASCDQRATCEVCGPQLGIGLGLRETENYRSLAKLNKARLREEQTISVAVDVQQKVVSDGASSGDDVDSGGSVSGSFGSEGEGSGDGGGSGNGSPSSASSVGDTVTADAAPTAGLKRSGRETKGRKRMGGGGESVIPLNGKAQGRKRRSAKR</sequence>
<feature type="region of interest" description="Disordered" evidence="4">
    <location>
        <begin position="390"/>
        <end position="412"/>
    </location>
</feature>
<keyword evidence="3" id="KW-0862">Zinc</keyword>
<feature type="compositionally biased region" description="Low complexity" evidence="4">
    <location>
        <begin position="718"/>
        <end position="738"/>
    </location>
</feature>
<feature type="compositionally biased region" description="Polar residues" evidence="4">
    <location>
        <begin position="239"/>
        <end position="253"/>
    </location>
</feature>
<keyword evidence="2" id="KW-0863">Zinc-finger</keyword>
<evidence type="ECO:0000256" key="1">
    <source>
        <dbReference type="ARBA" id="ARBA00022723"/>
    </source>
</evidence>
<dbReference type="Gene3D" id="1.20.1020.10">
    <property type="entry name" value="TAZ domain"/>
    <property type="match status" value="1"/>
</dbReference>
<gene>
    <name evidence="6" type="ORF">TrRE_jg10597</name>
</gene>
<feature type="compositionally biased region" description="Low complexity" evidence="4">
    <location>
        <begin position="754"/>
        <end position="764"/>
    </location>
</feature>